<dbReference type="Proteomes" id="UP001526201">
    <property type="component" value="Unassembled WGS sequence"/>
</dbReference>
<dbReference type="InterPro" id="IPR008220">
    <property type="entry name" value="HAT_MetX-like"/>
</dbReference>
<keyword evidence="3" id="KW-1185">Reference proteome</keyword>
<dbReference type="NCBIfam" id="NF005757">
    <property type="entry name" value="PRK07581.1"/>
    <property type="match status" value="1"/>
</dbReference>
<comment type="caution">
    <text evidence="2">The sequence shown here is derived from an EMBL/GenBank/DDBJ whole genome shotgun (WGS) entry which is preliminary data.</text>
</comment>
<dbReference type="GO" id="GO:0016787">
    <property type="term" value="F:hydrolase activity"/>
    <property type="evidence" value="ECO:0007669"/>
    <property type="project" value="UniProtKB-KW"/>
</dbReference>
<dbReference type="Gene3D" id="3.40.50.1820">
    <property type="entry name" value="alpha/beta hydrolase"/>
    <property type="match status" value="1"/>
</dbReference>
<feature type="domain" description="AB hydrolase-1" evidence="1">
    <location>
        <begin position="51"/>
        <end position="148"/>
    </location>
</feature>
<keyword evidence="2" id="KW-0378">Hydrolase</keyword>
<reference evidence="2 3" key="1">
    <citation type="journal article" date="2022" name="BMC Genomics">
        <title>Comparative genome analysis of mycobacteria focusing on tRNA and non-coding RNA.</title>
        <authorList>
            <person name="Behra P.R.K."/>
            <person name="Pettersson B.M.F."/>
            <person name="Ramesh M."/>
            <person name="Das S."/>
            <person name="Dasgupta S."/>
            <person name="Kirsebom L.A."/>
        </authorList>
    </citation>
    <scope>NUCLEOTIDE SEQUENCE [LARGE SCALE GENOMIC DNA]</scope>
    <source>
        <strain evidence="2 3">DSM 44078</strain>
    </source>
</reference>
<protein>
    <submittedName>
        <fullName evidence="2">Alpha/beta fold hydrolase</fullName>
    </submittedName>
</protein>
<dbReference type="InterPro" id="IPR029058">
    <property type="entry name" value="AB_hydrolase_fold"/>
</dbReference>
<proteinExistence type="predicted"/>
<name>A0ABT3CFE8_9MYCO</name>
<dbReference type="SUPFAM" id="SSF53474">
    <property type="entry name" value="alpha/beta-Hydrolases"/>
    <property type="match status" value="1"/>
</dbReference>
<dbReference type="Pfam" id="PF00561">
    <property type="entry name" value="Abhydrolase_1"/>
    <property type="match status" value="1"/>
</dbReference>
<accession>A0ABT3CFE8</accession>
<sequence>MAFHELTLHDFTLESGTMLPEAILAYATYGELSADRDNAIVFPTWFAGTHESNEWLIGPGRPLDTDRYFVIVPNTFGNGLSSSPSNTAAPFDGPRFPAITIGDNVAAQHRLVTEKFGLSELALVLGCSMAAIQTYQWAVDHPTMVKRALPFCGAPKTPAHCRVFVDGLRATLGAPMVEDPNPSGSTPAALETFARVFASWGFSQAFHREEVYRQLGFTSSEETTTDFWIANFSGLDITNVLSQLNTWITADVSRGPRFGGDLAAALESIEAQLITLPCETDLYFPPEDEEAASKHIPNGTAVRIPSVWGHQAGGGTDPVGADVIGEHTRRLLQQAV</sequence>
<gene>
    <name evidence="2" type="ORF">H7J73_19560</name>
</gene>
<dbReference type="PIRSF" id="PIRSF000443">
    <property type="entry name" value="Homoser_Ac_trans"/>
    <property type="match status" value="1"/>
</dbReference>
<evidence type="ECO:0000259" key="1">
    <source>
        <dbReference type="Pfam" id="PF00561"/>
    </source>
</evidence>
<dbReference type="EMBL" id="JACKTY010000032">
    <property type="protein sequence ID" value="MCV7228212.1"/>
    <property type="molecule type" value="Genomic_DNA"/>
</dbReference>
<dbReference type="PANTHER" id="PTHR32268">
    <property type="entry name" value="HOMOSERINE O-ACETYLTRANSFERASE"/>
    <property type="match status" value="1"/>
</dbReference>
<organism evidence="2 3">
    <name type="scientific">Mycolicibacterium komossense</name>
    <dbReference type="NCBI Taxonomy" id="1779"/>
    <lineage>
        <taxon>Bacteria</taxon>
        <taxon>Bacillati</taxon>
        <taxon>Actinomycetota</taxon>
        <taxon>Actinomycetes</taxon>
        <taxon>Mycobacteriales</taxon>
        <taxon>Mycobacteriaceae</taxon>
        <taxon>Mycolicibacterium</taxon>
    </lineage>
</organism>
<dbReference type="InterPro" id="IPR000073">
    <property type="entry name" value="AB_hydrolase_1"/>
</dbReference>
<dbReference type="PANTHER" id="PTHR32268:SF15">
    <property type="entry name" value="HOMOSERINE ACETYLTRANSFERASE FAMILY PROTEIN (AFU_ORTHOLOGUE AFUA_1G15350)"/>
    <property type="match status" value="1"/>
</dbReference>
<evidence type="ECO:0000313" key="2">
    <source>
        <dbReference type="EMBL" id="MCV7228212.1"/>
    </source>
</evidence>
<evidence type="ECO:0000313" key="3">
    <source>
        <dbReference type="Proteomes" id="UP001526201"/>
    </source>
</evidence>
<dbReference type="RefSeq" id="WP_264069323.1">
    <property type="nucleotide sequence ID" value="NZ_JACKTY010000032.1"/>
</dbReference>